<accession>A0A819UQM8</accession>
<dbReference type="Proteomes" id="UP000663870">
    <property type="component" value="Unassembled WGS sequence"/>
</dbReference>
<dbReference type="EMBL" id="CAJNOT010001714">
    <property type="protein sequence ID" value="CAF1239807.1"/>
    <property type="molecule type" value="Genomic_DNA"/>
</dbReference>
<dbReference type="EMBL" id="CAJOAX010010959">
    <property type="protein sequence ID" value="CAF4084393.1"/>
    <property type="molecule type" value="Genomic_DNA"/>
</dbReference>
<evidence type="ECO:0000313" key="2">
    <source>
        <dbReference type="EMBL" id="CAF1262402.1"/>
    </source>
</evidence>
<protein>
    <submittedName>
        <fullName evidence="4">Uncharacterized protein</fullName>
    </submittedName>
</protein>
<proteinExistence type="predicted"/>
<evidence type="ECO:0000313" key="4">
    <source>
        <dbReference type="EMBL" id="CAF4084393.1"/>
    </source>
</evidence>
<dbReference type="EMBL" id="CAJNOL010001003">
    <property type="protein sequence ID" value="CAF1262402.1"/>
    <property type="molecule type" value="Genomic_DNA"/>
</dbReference>
<evidence type="ECO:0000313" key="3">
    <source>
        <dbReference type="EMBL" id="CAF4023386.1"/>
    </source>
</evidence>
<evidence type="ECO:0000313" key="1">
    <source>
        <dbReference type="EMBL" id="CAF1239807.1"/>
    </source>
</evidence>
<dbReference type="EMBL" id="CAJOBD010005208">
    <property type="protein sequence ID" value="CAF4023386.1"/>
    <property type="molecule type" value="Genomic_DNA"/>
</dbReference>
<dbReference type="Proteomes" id="UP000663823">
    <property type="component" value="Unassembled WGS sequence"/>
</dbReference>
<evidence type="ECO:0000313" key="6">
    <source>
        <dbReference type="Proteomes" id="UP000663870"/>
    </source>
</evidence>
<dbReference type="Proteomes" id="UP000663864">
    <property type="component" value="Unassembled WGS sequence"/>
</dbReference>
<name>A0A819UQM8_9BILA</name>
<organism evidence="4 5">
    <name type="scientific">Rotaria sordida</name>
    <dbReference type="NCBI Taxonomy" id="392033"/>
    <lineage>
        <taxon>Eukaryota</taxon>
        <taxon>Metazoa</taxon>
        <taxon>Spiralia</taxon>
        <taxon>Gnathifera</taxon>
        <taxon>Rotifera</taxon>
        <taxon>Eurotatoria</taxon>
        <taxon>Bdelloidea</taxon>
        <taxon>Philodinida</taxon>
        <taxon>Philodinidae</taxon>
        <taxon>Rotaria</taxon>
    </lineage>
</organism>
<comment type="caution">
    <text evidence="4">The sequence shown here is derived from an EMBL/GenBank/DDBJ whole genome shotgun (WGS) entry which is preliminary data.</text>
</comment>
<sequence>MVLCFGVEFATRGLIPYDGSINFTQWLQDQHQNDKRKRMYKTGELSARFLREEAIPAINEVVQNLDGTMDVVYDLFEERIELNDEDAKFADVWPIENIWGIMKEKRRGKIFENLDALIDFVSAE</sequence>
<dbReference type="AlphaFoldDB" id="A0A819UQM8"/>
<gene>
    <name evidence="3" type="ORF">JBS370_LOCUS27541</name>
    <name evidence="2" type="ORF">JXQ802_LOCUS27549</name>
    <name evidence="4" type="ORF">OTI717_LOCUS33362</name>
    <name evidence="1" type="ORF">ZHD862_LOCUS24815</name>
</gene>
<reference evidence="4" key="1">
    <citation type="submission" date="2021-02" db="EMBL/GenBank/DDBJ databases">
        <authorList>
            <person name="Nowell W R."/>
        </authorList>
    </citation>
    <scope>NUCLEOTIDE SEQUENCE</scope>
</reference>
<evidence type="ECO:0000313" key="5">
    <source>
        <dbReference type="Proteomes" id="UP000663823"/>
    </source>
</evidence>
<keyword evidence="6" id="KW-1185">Reference proteome</keyword>
<dbReference type="Proteomes" id="UP000663836">
    <property type="component" value="Unassembled WGS sequence"/>
</dbReference>